<accession>A0A2P8Q6G2</accession>
<proteinExistence type="predicted"/>
<dbReference type="EMBL" id="PYBJ01000011">
    <property type="protein sequence ID" value="PSM41835.1"/>
    <property type="molecule type" value="Genomic_DNA"/>
</dbReference>
<dbReference type="Proteomes" id="UP000240429">
    <property type="component" value="Unassembled WGS sequence"/>
</dbReference>
<comment type="caution">
    <text evidence="1">The sequence shown here is derived from an EMBL/GenBank/DDBJ whole genome shotgun (WGS) entry which is preliminary data.</text>
</comment>
<dbReference type="AlphaFoldDB" id="A0A2P8Q6G2"/>
<dbReference type="RefSeq" id="WP_107017943.1">
    <property type="nucleotide sequence ID" value="NZ_KZ679044.1"/>
</dbReference>
<name>A0A2P8Q6G2_9ACTN</name>
<organism evidence="1 2">
    <name type="scientific">Streptomyces dioscori</name>
    <dbReference type="NCBI Taxonomy" id="2109333"/>
    <lineage>
        <taxon>Bacteria</taxon>
        <taxon>Bacillati</taxon>
        <taxon>Actinomycetota</taxon>
        <taxon>Actinomycetes</taxon>
        <taxon>Kitasatosporales</taxon>
        <taxon>Streptomycetaceae</taxon>
        <taxon>Streptomyces</taxon>
        <taxon>Streptomyces aurantiacus group</taxon>
    </lineage>
</organism>
<reference evidence="1 2" key="1">
    <citation type="submission" date="2018-03" db="EMBL/GenBank/DDBJ databases">
        <title>Streptomyces dioscori sp. nov., a novel endophytic actinobacterium isolated from bulbil of Dioscorea bulbifera L.</title>
        <authorList>
            <person name="Zhikuan W."/>
        </authorList>
    </citation>
    <scope>NUCLEOTIDE SEQUENCE [LARGE SCALE GENOMIC DNA]</scope>
    <source>
        <strain evidence="1 2">A217</strain>
    </source>
</reference>
<evidence type="ECO:0000313" key="1">
    <source>
        <dbReference type="EMBL" id="PSM41835.1"/>
    </source>
</evidence>
<sequence>MPGTVLLIAASPAGKGCLVDAASVLPVLAAVAPSVLSGTDTANVVELADPLQPQAVLTRLRAAATAPGPLTVFLTGQLQLDRRQRRPHLALARTTPATVRYTGFPWHWIREELRLRAPGSTTLLVDLHTDAETWQHLAGQPLAGGPGVALYGRVAPPPPRRALAVPTYMKSLATILRSGHRPPLAQLHQQALTRSYGEDPDSAHRDLVLAVEPRYRAGVPMPMQMPVPVPVPMPMQMPGSATAHGYAAAPAPAPMPVTAPMPGTASMPVPAPYLAAVPMPAAPPVAAPPPAPAPVDPHAEITAAVQSGRHAEAAVLAEQWERTALRSYGPGADEVVHWMEVRADLAMFAGDAELSCRIWLAVADARLTAGQPADATGVEAAVDRAHHQWGRIGDVARARELGPALADLRGRVPGRRQGALDDIRRNLSRLGTQVSP</sequence>
<evidence type="ECO:0000313" key="2">
    <source>
        <dbReference type="Proteomes" id="UP000240429"/>
    </source>
</evidence>
<protein>
    <submittedName>
        <fullName evidence="1">Uncharacterized protein</fullName>
    </submittedName>
</protein>
<gene>
    <name evidence="1" type="ORF">C6Y14_19105</name>
</gene>
<keyword evidence="2" id="KW-1185">Reference proteome</keyword>
<dbReference type="OrthoDB" id="4328322at2"/>